<evidence type="ECO:0000313" key="2">
    <source>
        <dbReference type="Proteomes" id="UP000789920"/>
    </source>
</evidence>
<proteinExistence type="predicted"/>
<feature type="non-terminal residue" evidence="1">
    <location>
        <position position="1"/>
    </location>
</feature>
<accession>A0ACA9QF77</accession>
<keyword evidence="2" id="KW-1185">Reference proteome</keyword>
<name>A0ACA9QF77_9GLOM</name>
<comment type="caution">
    <text evidence="1">The sequence shown here is derived from an EMBL/GenBank/DDBJ whole genome shotgun (WGS) entry which is preliminary data.</text>
</comment>
<reference evidence="1" key="1">
    <citation type="submission" date="2021-06" db="EMBL/GenBank/DDBJ databases">
        <authorList>
            <person name="Kallberg Y."/>
            <person name="Tangrot J."/>
            <person name="Rosling A."/>
        </authorList>
    </citation>
    <scope>NUCLEOTIDE SEQUENCE</scope>
    <source>
        <strain evidence="1">MA461A</strain>
    </source>
</reference>
<organism evidence="1 2">
    <name type="scientific">Racocetra persica</name>
    <dbReference type="NCBI Taxonomy" id="160502"/>
    <lineage>
        <taxon>Eukaryota</taxon>
        <taxon>Fungi</taxon>
        <taxon>Fungi incertae sedis</taxon>
        <taxon>Mucoromycota</taxon>
        <taxon>Glomeromycotina</taxon>
        <taxon>Glomeromycetes</taxon>
        <taxon>Diversisporales</taxon>
        <taxon>Gigasporaceae</taxon>
        <taxon>Racocetra</taxon>
    </lineage>
</organism>
<protein>
    <submittedName>
        <fullName evidence="1">280_t:CDS:1</fullName>
    </submittedName>
</protein>
<gene>
    <name evidence="1" type="ORF">RPERSI_LOCUS14023</name>
</gene>
<evidence type="ECO:0000313" key="1">
    <source>
        <dbReference type="EMBL" id="CAG8749425.1"/>
    </source>
</evidence>
<dbReference type="Proteomes" id="UP000789920">
    <property type="component" value="Unassembled WGS sequence"/>
</dbReference>
<dbReference type="EMBL" id="CAJVQC010031781">
    <property type="protein sequence ID" value="CAG8749425.1"/>
    <property type="molecule type" value="Genomic_DNA"/>
</dbReference>
<sequence>QKQEKKLEEAMRSYRSVSSERKAIYPFAEKVLNEWVVQLRQDGLVVILSTIKLKMKELLRTRFQQDYSNTLETFEVSNSWYQGFMNRYNLVLRCYTKVGQKLSHELSKQLDQFYKFIKKS</sequence>